<keyword evidence="2" id="KW-0732">Signal</keyword>
<dbReference type="RefSeq" id="WP_189005353.1">
    <property type="nucleotide sequence ID" value="NZ_BMOD01000018.1"/>
</dbReference>
<feature type="region of interest" description="Disordered" evidence="1">
    <location>
        <begin position="26"/>
        <end position="82"/>
    </location>
</feature>
<feature type="compositionally biased region" description="Polar residues" evidence="1">
    <location>
        <begin position="26"/>
        <end position="35"/>
    </location>
</feature>
<dbReference type="EMBL" id="BMOD01000018">
    <property type="protein sequence ID" value="GGJ48180.1"/>
    <property type="molecule type" value="Genomic_DNA"/>
</dbReference>
<proteinExistence type="predicted"/>
<evidence type="ECO:0000313" key="3">
    <source>
        <dbReference type="EMBL" id="GGJ48180.1"/>
    </source>
</evidence>
<comment type="caution">
    <text evidence="3">The sequence shown here is derived from an EMBL/GenBank/DDBJ whole genome shotgun (WGS) entry which is preliminary data.</text>
</comment>
<protein>
    <recommendedName>
        <fullName evidence="5">Phospholipase D-like domain-containing protein</fullName>
    </recommendedName>
</protein>
<evidence type="ECO:0000313" key="4">
    <source>
        <dbReference type="Proteomes" id="UP000632222"/>
    </source>
</evidence>
<reference evidence="4" key="1">
    <citation type="journal article" date="2019" name="Int. J. Syst. Evol. Microbiol.">
        <title>The Global Catalogue of Microorganisms (GCM) 10K type strain sequencing project: providing services to taxonomists for standard genome sequencing and annotation.</title>
        <authorList>
            <consortium name="The Broad Institute Genomics Platform"/>
            <consortium name="The Broad Institute Genome Sequencing Center for Infectious Disease"/>
            <person name="Wu L."/>
            <person name="Ma J."/>
        </authorList>
    </citation>
    <scope>NUCLEOTIDE SEQUENCE [LARGE SCALE GENOMIC DNA]</scope>
    <source>
        <strain evidence="4">JCM 14370</strain>
    </source>
</reference>
<feature type="compositionally biased region" description="Polar residues" evidence="1">
    <location>
        <begin position="71"/>
        <end position="82"/>
    </location>
</feature>
<sequence>MAKVLVAWGLFAGVAVAQFNLQPQSYTPTTPQEQSAPKAVPRTATPPKTVSPAPKAPVAQTPAVPQKLTVPKNQPKNPKNSMNDDQVAYAIEGAEHYVLIYSNYLRQPTINVALMEASLQRGVYVFVVVPQENFRDGASNFIRMAIGTFQGSPMAVFPSKVNNWQNTESFMVIDGKYAIQGNLIGERNSLFHNPKAVLITDRKQIRTYNDWLIKAIKGRAPIQPKPGKPGFIMCFAREDAPGCKDR</sequence>
<keyword evidence="4" id="KW-1185">Reference proteome</keyword>
<accession>A0ABQ2D7J3</accession>
<dbReference type="SUPFAM" id="SSF56024">
    <property type="entry name" value="Phospholipase D/nuclease"/>
    <property type="match status" value="1"/>
</dbReference>
<name>A0ABQ2D7J3_9DEIO</name>
<dbReference type="Gene3D" id="3.30.870.10">
    <property type="entry name" value="Endonuclease Chain A"/>
    <property type="match status" value="1"/>
</dbReference>
<evidence type="ECO:0000256" key="2">
    <source>
        <dbReference type="SAM" id="SignalP"/>
    </source>
</evidence>
<feature type="signal peptide" evidence="2">
    <location>
        <begin position="1"/>
        <end position="17"/>
    </location>
</feature>
<evidence type="ECO:0008006" key="5">
    <source>
        <dbReference type="Google" id="ProtNLM"/>
    </source>
</evidence>
<evidence type="ECO:0000256" key="1">
    <source>
        <dbReference type="SAM" id="MobiDB-lite"/>
    </source>
</evidence>
<dbReference type="Proteomes" id="UP000632222">
    <property type="component" value="Unassembled WGS sequence"/>
</dbReference>
<organism evidence="3 4">
    <name type="scientific">Deinococcus roseus</name>
    <dbReference type="NCBI Taxonomy" id="392414"/>
    <lineage>
        <taxon>Bacteria</taxon>
        <taxon>Thermotogati</taxon>
        <taxon>Deinococcota</taxon>
        <taxon>Deinococci</taxon>
        <taxon>Deinococcales</taxon>
        <taxon>Deinococcaceae</taxon>
        <taxon>Deinococcus</taxon>
    </lineage>
</organism>
<feature type="chain" id="PRO_5046617808" description="Phospholipase D-like domain-containing protein" evidence="2">
    <location>
        <begin position="18"/>
        <end position="246"/>
    </location>
</feature>
<gene>
    <name evidence="3" type="ORF">GCM10008938_37770</name>
</gene>